<evidence type="ECO:0000259" key="1">
    <source>
        <dbReference type="Pfam" id="PF24756"/>
    </source>
</evidence>
<name>A0A8N4F3E6_ELAGV</name>
<dbReference type="InterPro" id="IPR055300">
    <property type="entry name" value="CWZF3/5/7"/>
</dbReference>
<protein>
    <submittedName>
        <fullName evidence="3">Uncharacterized protein LOC105041589</fullName>
    </submittedName>
</protein>
<dbReference type="InterPro" id="IPR056406">
    <property type="entry name" value="THD_CWZF3/5/7"/>
</dbReference>
<organism evidence="2 3">
    <name type="scientific">Elaeis guineensis var. tenera</name>
    <name type="common">Oil palm</name>
    <dbReference type="NCBI Taxonomy" id="51953"/>
    <lineage>
        <taxon>Eukaryota</taxon>
        <taxon>Viridiplantae</taxon>
        <taxon>Streptophyta</taxon>
        <taxon>Embryophyta</taxon>
        <taxon>Tracheophyta</taxon>
        <taxon>Spermatophyta</taxon>
        <taxon>Magnoliopsida</taxon>
        <taxon>Liliopsida</taxon>
        <taxon>Arecaceae</taxon>
        <taxon>Arecoideae</taxon>
        <taxon>Cocoseae</taxon>
        <taxon>Elaeidinae</taxon>
        <taxon>Elaeis</taxon>
    </lineage>
</organism>
<evidence type="ECO:0000313" key="2">
    <source>
        <dbReference type="Proteomes" id="UP000504607"/>
    </source>
</evidence>
<dbReference type="KEGG" id="egu:105041589"/>
<feature type="domain" description="CWZF3/5/7 THD" evidence="1">
    <location>
        <begin position="68"/>
        <end position="177"/>
    </location>
</feature>
<dbReference type="Pfam" id="PF24756">
    <property type="entry name" value="THD_CWZF3-5-7"/>
    <property type="match status" value="2"/>
</dbReference>
<dbReference type="RefSeq" id="XP_029119596.1">
    <property type="nucleotide sequence ID" value="XM_029263763.1"/>
</dbReference>
<keyword evidence="2" id="KW-1185">Reference proteome</keyword>
<dbReference type="PANTHER" id="PTHR46524">
    <property type="entry name" value="CW-TYPE ZINC FINGER"/>
    <property type="match status" value="1"/>
</dbReference>
<dbReference type="PANTHER" id="PTHR46524:SF7">
    <property type="entry name" value="CW-TYPE ZINC FINGER"/>
    <property type="match status" value="1"/>
</dbReference>
<accession>A0A8N4F3E6</accession>
<dbReference type="Proteomes" id="UP000504607">
    <property type="component" value="Chromosome 3"/>
</dbReference>
<reference evidence="3" key="1">
    <citation type="submission" date="2025-08" db="UniProtKB">
        <authorList>
            <consortium name="RefSeq"/>
        </authorList>
    </citation>
    <scope>IDENTIFICATION</scope>
</reference>
<sequence>MFGDYGTFLPVQVRHPSTSSCPTLQACAASKPPFEKSYGKYDTGHDTNETGEATTKSKTSYDELADLDDSLAEFTLYEAKTLRQSADRLKTAGDGVEVTEIYLHAGLKFLKSAYLLECRTIPGLRRPKGTPDAFHCYIDAAKLFRYCAETSEKSGKIEIAVLSYKCMEVTHLRVAFGLKNICSTSKSLIYEKDIKMSSHLKPTNDTVSHLRQLLSISEHTASAMNASKRYRALELAIRHHSCTEGYRAESLSSVKKALDFSFYNVEEFVRLITLSLKDVGM</sequence>
<dbReference type="AlphaFoldDB" id="A0A8N4F3E6"/>
<dbReference type="OrthoDB" id="757982at2759"/>
<proteinExistence type="predicted"/>
<gene>
    <name evidence="3" type="primary">LOC105041589</name>
</gene>
<feature type="domain" description="CWZF3/5/7 THD" evidence="1">
    <location>
        <begin position="204"/>
        <end position="278"/>
    </location>
</feature>
<evidence type="ECO:0000313" key="3">
    <source>
        <dbReference type="RefSeq" id="XP_029119596.1"/>
    </source>
</evidence>